<accession>A0A6M4JIS6</accession>
<dbReference type="GO" id="GO:0010181">
    <property type="term" value="F:FMN binding"/>
    <property type="evidence" value="ECO:0007669"/>
    <property type="project" value="InterPro"/>
</dbReference>
<protein>
    <recommendedName>
        <fullName evidence="3">Protein NrdI</fullName>
    </recommendedName>
</protein>
<organism evidence="4 5">
    <name type="scientific">Mycoplasma miroungirhinis</name>
    <dbReference type="NCBI Taxonomy" id="754516"/>
    <lineage>
        <taxon>Bacteria</taxon>
        <taxon>Bacillati</taxon>
        <taxon>Mycoplasmatota</taxon>
        <taxon>Mollicutes</taxon>
        <taxon>Mycoplasmataceae</taxon>
        <taxon>Mycoplasma</taxon>
    </lineage>
</organism>
<comment type="function">
    <text evidence="1 3">Probably involved in ribonucleotide reductase function.</text>
</comment>
<evidence type="ECO:0000256" key="2">
    <source>
        <dbReference type="ARBA" id="ARBA00009942"/>
    </source>
</evidence>
<dbReference type="PANTHER" id="PTHR37297">
    <property type="entry name" value="PROTEIN NRDI"/>
    <property type="match status" value="1"/>
</dbReference>
<dbReference type="RefSeq" id="WP_171113402.1">
    <property type="nucleotide sequence ID" value="NZ_CP053097.1"/>
</dbReference>
<evidence type="ECO:0000256" key="1">
    <source>
        <dbReference type="ARBA" id="ARBA00003999"/>
    </source>
</evidence>
<proteinExistence type="inferred from homology"/>
<evidence type="ECO:0000313" key="5">
    <source>
        <dbReference type="Proteomes" id="UP000502118"/>
    </source>
</evidence>
<dbReference type="PIRSF" id="PIRSF005087">
    <property type="entry name" value="NrdI"/>
    <property type="match status" value="1"/>
</dbReference>
<reference evidence="4 5" key="1">
    <citation type="submission" date="2020-05" db="EMBL/GenBank/DDBJ databases">
        <title>Novel Mycoplasma species detected in Mirounga angustirostris (northern elephant seal) from the USA.</title>
        <authorList>
            <person name="Volokhov D.V."/>
        </authorList>
    </citation>
    <scope>NUCLEOTIDE SEQUENCE [LARGE SCALE GENOMIC DNA]</scope>
    <source>
        <strain evidence="4 5">Mirounga ES2806-NAS</strain>
    </source>
</reference>
<sequence>MNNNDNLHAQIPKVSGEVHVVYFSSTTENTKHFVLKLGFPNTRIPIEDPETCFVNQPYVLVSPTFSGGLGETKGAVPKQVIKFLNIESNRKNCVAIIATGNTNFGDTYGLAGYVLSNKLNVPLLTTIELRGSIAEVEKVQKILNQIWNK</sequence>
<dbReference type="HAMAP" id="MF_00128">
    <property type="entry name" value="NrdI"/>
    <property type="match status" value="1"/>
</dbReference>
<dbReference type="KEGG" id="mmio:HLA92_03000"/>
<name>A0A6M4JIS6_9MOLU</name>
<evidence type="ECO:0000256" key="3">
    <source>
        <dbReference type="HAMAP-Rule" id="MF_00128"/>
    </source>
</evidence>
<keyword evidence="5" id="KW-1185">Reference proteome</keyword>
<dbReference type="InterPro" id="IPR029039">
    <property type="entry name" value="Flavoprotein-like_sf"/>
</dbReference>
<gene>
    <name evidence="3 4" type="primary">nrdI</name>
    <name evidence="4" type="ORF">HLA92_03000</name>
</gene>
<dbReference type="PANTHER" id="PTHR37297:SF1">
    <property type="entry name" value="PROTEIN NRDI"/>
    <property type="match status" value="1"/>
</dbReference>
<dbReference type="InterPro" id="IPR004465">
    <property type="entry name" value="RNR_NrdI"/>
</dbReference>
<dbReference type="Gene3D" id="3.40.50.360">
    <property type="match status" value="1"/>
</dbReference>
<dbReference type="Proteomes" id="UP000502118">
    <property type="component" value="Chromosome"/>
</dbReference>
<dbReference type="NCBIfam" id="TIGR00333">
    <property type="entry name" value="nrdI"/>
    <property type="match status" value="1"/>
</dbReference>
<dbReference type="SUPFAM" id="SSF52218">
    <property type="entry name" value="Flavoproteins"/>
    <property type="match status" value="1"/>
</dbReference>
<comment type="similarity">
    <text evidence="2 3">Belongs to the NrdI family.</text>
</comment>
<evidence type="ECO:0000313" key="4">
    <source>
        <dbReference type="EMBL" id="QJR44381.1"/>
    </source>
</evidence>
<dbReference type="EMBL" id="CP053097">
    <property type="protein sequence ID" value="QJR44381.1"/>
    <property type="molecule type" value="Genomic_DNA"/>
</dbReference>
<dbReference type="Pfam" id="PF07972">
    <property type="entry name" value="Flavodoxin_NdrI"/>
    <property type="match status" value="1"/>
</dbReference>
<dbReference type="AlphaFoldDB" id="A0A6M4JIS6"/>
<dbReference type="InterPro" id="IPR020852">
    <property type="entry name" value="RNR_Ib_NrdI_bac"/>
</dbReference>